<sequence precursor="true">MTLRCLSTSLLFTLLLTATAVAQEMTPYSFKNQTSTSVWVAVGFNENGNFVSSGWFEVKPNATLTGFGTYDGVVYYSAFAWDGQKRTAKWGGNDKRVFVEDPSEGFRLVESETRTGGKIKKVGMKKVKITQSGQSIVLR</sequence>
<dbReference type="RefSeq" id="WP_197439821.1">
    <property type="nucleotide sequence ID" value="NZ_CP036316.1"/>
</dbReference>
<organism evidence="2 3">
    <name type="scientific">Calycomorphotria hydatis</name>
    <dbReference type="NCBI Taxonomy" id="2528027"/>
    <lineage>
        <taxon>Bacteria</taxon>
        <taxon>Pseudomonadati</taxon>
        <taxon>Planctomycetota</taxon>
        <taxon>Planctomycetia</taxon>
        <taxon>Planctomycetales</taxon>
        <taxon>Planctomycetaceae</taxon>
        <taxon>Calycomorphotria</taxon>
    </lineage>
</organism>
<dbReference type="Pfam" id="PF06282">
    <property type="entry name" value="DUF1036"/>
    <property type="match status" value="1"/>
</dbReference>
<dbReference type="AlphaFoldDB" id="A0A517TF92"/>
<dbReference type="Proteomes" id="UP000319976">
    <property type="component" value="Chromosome"/>
</dbReference>
<keyword evidence="1" id="KW-0732">Signal</keyword>
<name>A0A517TF92_9PLAN</name>
<evidence type="ECO:0000256" key="1">
    <source>
        <dbReference type="SAM" id="SignalP"/>
    </source>
</evidence>
<gene>
    <name evidence="2" type="ORF">V22_43000</name>
</gene>
<evidence type="ECO:0000313" key="3">
    <source>
        <dbReference type="Proteomes" id="UP000319976"/>
    </source>
</evidence>
<evidence type="ECO:0008006" key="4">
    <source>
        <dbReference type="Google" id="ProtNLM"/>
    </source>
</evidence>
<dbReference type="InterPro" id="IPR009380">
    <property type="entry name" value="DUF1036"/>
</dbReference>
<reference evidence="2 3" key="1">
    <citation type="submission" date="2019-02" db="EMBL/GenBank/DDBJ databases">
        <title>Deep-cultivation of Planctomycetes and their phenomic and genomic characterization uncovers novel biology.</title>
        <authorList>
            <person name="Wiegand S."/>
            <person name="Jogler M."/>
            <person name="Boedeker C."/>
            <person name="Pinto D."/>
            <person name="Vollmers J."/>
            <person name="Rivas-Marin E."/>
            <person name="Kohn T."/>
            <person name="Peeters S.H."/>
            <person name="Heuer A."/>
            <person name="Rast P."/>
            <person name="Oberbeckmann S."/>
            <person name="Bunk B."/>
            <person name="Jeske O."/>
            <person name="Meyerdierks A."/>
            <person name="Storesund J.E."/>
            <person name="Kallscheuer N."/>
            <person name="Luecker S."/>
            <person name="Lage O.M."/>
            <person name="Pohl T."/>
            <person name="Merkel B.J."/>
            <person name="Hornburger P."/>
            <person name="Mueller R.-W."/>
            <person name="Bruemmer F."/>
            <person name="Labrenz M."/>
            <person name="Spormann A.M."/>
            <person name="Op den Camp H."/>
            <person name="Overmann J."/>
            <person name="Amann R."/>
            <person name="Jetten M.S.M."/>
            <person name="Mascher T."/>
            <person name="Medema M.H."/>
            <person name="Devos D.P."/>
            <person name="Kaster A.-K."/>
            <person name="Ovreas L."/>
            <person name="Rohde M."/>
            <person name="Galperin M.Y."/>
            <person name="Jogler C."/>
        </authorList>
    </citation>
    <scope>NUCLEOTIDE SEQUENCE [LARGE SCALE GENOMIC DNA]</scope>
    <source>
        <strain evidence="2 3">V22</strain>
    </source>
</reference>
<accession>A0A517TF92</accession>
<dbReference type="KEGG" id="chya:V22_43000"/>
<protein>
    <recommendedName>
        <fullName evidence="4">DUF1036 domain-containing protein</fullName>
    </recommendedName>
</protein>
<evidence type="ECO:0000313" key="2">
    <source>
        <dbReference type="EMBL" id="QDT67028.1"/>
    </source>
</evidence>
<feature type="chain" id="PRO_5021742623" description="DUF1036 domain-containing protein" evidence="1">
    <location>
        <begin position="23"/>
        <end position="139"/>
    </location>
</feature>
<feature type="signal peptide" evidence="1">
    <location>
        <begin position="1"/>
        <end position="22"/>
    </location>
</feature>
<keyword evidence="3" id="KW-1185">Reference proteome</keyword>
<proteinExistence type="predicted"/>
<dbReference type="EMBL" id="CP036316">
    <property type="protein sequence ID" value="QDT67028.1"/>
    <property type="molecule type" value="Genomic_DNA"/>
</dbReference>